<feature type="transmembrane region" description="Helical" evidence="1">
    <location>
        <begin position="7"/>
        <end position="27"/>
    </location>
</feature>
<evidence type="ECO:0000313" key="3">
    <source>
        <dbReference type="Proteomes" id="UP000010445"/>
    </source>
</evidence>
<name>L1MLA6_9CORY</name>
<dbReference type="STRING" id="1035195.HMPREF9997_00342"/>
<gene>
    <name evidence="2" type="ORF">HMPREF9997_00342</name>
</gene>
<dbReference type="PATRIC" id="fig|1035195.3.peg.317"/>
<reference evidence="2 3" key="1">
    <citation type="submission" date="2012-05" db="EMBL/GenBank/DDBJ databases">
        <authorList>
            <person name="Weinstock G."/>
            <person name="Sodergren E."/>
            <person name="Lobos E.A."/>
            <person name="Fulton L."/>
            <person name="Fulton R."/>
            <person name="Courtney L."/>
            <person name="Fronick C."/>
            <person name="O'Laughlin M."/>
            <person name="Godfrey J."/>
            <person name="Wilson R.M."/>
            <person name="Miner T."/>
            <person name="Farmer C."/>
            <person name="Delehaunty K."/>
            <person name="Cordes M."/>
            <person name="Minx P."/>
            <person name="Tomlinson C."/>
            <person name="Chen J."/>
            <person name="Wollam A."/>
            <person name="Pepin K.H."/>
            <person name="Bhonagiri V."/>
            <person name="Zhang X."/>
            <person name="Suruliraj S."/>
            <person name="Warren W."/>
            <person name="Mitreva M."/>
            <person name="Mardis E.R."/>
            <person name="Wilson R.K."/>
        </authorList>
    </citation>
    <scope>NUCLEOTIDE SEQUENCE [LARGE SCALE GENOMIC DNA]</scope>
    <source>
        <strain evidence="2 3">F0235</strain>
    </source>
</reference>
<keyword evidence="1" id="KW-0812">Transmembrane</keyword>
<feature type="transmembrane region" description="Helical" evidence="1">
    <location>
        <begin position="67"/>
        <end position="87"/>
    </location>
</feature>
<feature type="transmembrane region" description="Helical" evidence="1">
    <location>
        <begin position="39"/>
        <end position="60"/>
    </location>
</feature>
<keyword evidence="1" id="KW-1133">Transmembrane helix</keyword>
<keyword evidence="3" id="KW-1185">Reference proteome</keyword>
<sequence>MSVAKRAGLFGLLGVIGIIVAFGGAALARNNGLDFVSPIMWVLFIVALSSVCAALWTPLLNKVPSRILVPLAALAAVVSVICFYMMRQEANEPVIFSPWLLGYPLLGLTLSAVTQRFSATPGSTTRNNT</sequence>
<accession>L1MLA6</accession>
<dbReference type="HOGENOM" id="CLU_1945123_0_0_11"/>
<proteinExistence type="predicted"/>
<protein>
    <submittedName>
        <fullName evidence="2">Uncharacterized protein</fullName>
    </submittedName>
</protein>
<dbReference type="Proteomes" id="UP000010445">
    <property type="component" value="Unassembled WGS sequence"/>
</dbReference>
<comment type="caution">
    <text evidence="2">The sequence shown here is derived from an EMBL/GenBank/DDBJ whole genome shotgun (WGS) entry which is preliminary data.</text>
</comment>
<dbReference type="AlphaFoldDB" id="L1MLA6"/>
<dbReference type="EMBL" id="AMEM01000007">
    <property type="protein sequence ID" value="EKX92058.1"/>
    <property type="molecule type" value="Genomic_DNA"/>
</dbReference>
<feature type="transmembrane region" description="Helical" evidence="1">
    <location>
        <begin position="93"/>
        <end position="113"/>
    </location>
</feature>
<dbReference type="RefSeq" id="WP_006062037.1">
    <property type="nucleotide sequence ID" value="NZ_KB290822.1"/>
</dbReference>
<organism evidence="2 3">
    <name type="scientific">Corynebacterium durum F0235</name>
    <dbReference type="NCBI Taxonomy" id="1035195"/>
    <lineage>
        <taxon>Bacteria</taxon>
        <taxon>Bacillati</taxon>
        <taxon>Actinomycetota</taxon>
        <taxon>Actinomycetes</taxon>
        <taxon>Mycobacteriales</taxon>
        <taxon>Corynebacteriaceae</taxon>
        <taxon>Corynebacterium</taxon>
    </lineage>
</organism>
<keyword evidence="1" id="KW-0472">Membrane</keyword>
<evidence type="ECO:0000256" key="1">
    <source>
        <dbReference type="SAM" id="Phobius"/>
    </source>
</evidence>
<evidence type="ECO:0000313" key="2">
    <source>
        <dbReference type="EMBL" id="EKX92058.1"/>
    </source>
</evidence>